<dbReference type="Gene3D" id="1.20.1530.10">
    <property type="entry name" value="Na+/H+ antiporter like domain"/>
    <property type="match status" value="1"/>
</dbReference>
<dbReference type="GO" id="GO:0006885">
    <property type="term" value="P:regulation of pH"/>
    <property type="evidence" value="ECO:0007669"/>
    <property type="project" value="InterPro"/>
</dbReference>
<reference evidence="7" key="1">
    <citation type="submission" date="2018-06" db="EMBL/GenBank/DDBJ databases">
        <authorList>
            <person name="Zhirakovskaya E."/>
        </authorList>
    </citation>
    <scope>NUCLEOTIDE SEQUENCE</scope>
</reference>
<feature type="transmembrane region" description="Helical" evidence="6">
    <location>
        <begin position="400"/>
        <end position="418"/>
    </location>
</feature>
<feature type="transmembrane region" description="Helical" evidence="6">
    <location>
        <begin position="178"/>
        <end position="199"/>
    </location>
</feature>
<dbReference type="EMBL" id="UOEI01000225">
    <property type="protein sequence ID" value="VAV98194.1"/>
    <property type="molecule type" value="Genomic_DNA"/>
</dbReference>
<feature type="transmembrane region" description="Helical" evidence="6">
    <location>
        <begin position="151"/>
        <end position="169"/>
    </location>
</feature>
<dbReference type="PANTHER" id="PTHR30341">
    <property type="entry name" value="SODIUM ION/PROTON ANTIPORTER NHAA-RELATED"/>
    <property type="match status" value="1"/>
</dbReference>
<evidence type="ECO:0000256" key="2">
    <source>
        <dbReference type="ARBA" id="ARBA00022475"/>
    </source>
</evidence>
<name>A0A3B0RWH3_9ZZZZ</name>
<dbReference type="InterPro" id="IPR004670">
    <property type="entry name" value="NhaA"/>
</dbReference>
<proteinExistence type="inferred from homology"/>
<feature type="transmembrane region" description="Helical" evidence="6">
    <location>
        <begin position="430"/>
        <end position="447"/>
    </location>
</feature>
<dbReference type="GO" id="GO:0015385">
    <property type="term" value="F:sodium:proton antiporter activity"/>
    <property type="evidence" value="ECO:0007669"/>
    <property type="project" value="TreeGrafter"/>
</dbReference>
<feature type="transmembrane region" description="Helical" evidence="6">
    <location>
        <begin position="357"/>
        <end position="379"/>
    </location>
</feature>
<dbReference type="AlphaFoldDB" id="A0A3B0RWH3"/>
<keyword evidence="4 6" id="KW-1133">Transmembrane helix</keyword>
<dbReference type="HAMAP" id="MF_01844">
    <property type="entry name" value="NhaA"/>
    <property type="match status" value="1"/>
</dbReference>
<keyword evidence="3 6" id="KW-0812">Transmembrane</keyword>
<feature type="transmembrane region" description="Helical" evidence="6">
    <location>
        <begin position="205"/>
        <end position="221"/>
    </location>
</feature>
<evidence type="ECO:0000256" key="3">
    <source>
        <dbReference type="ARBA" id="ARBA00022692"/>
    </source>
</evidence>
<keyword evidence="5 6" id="KW-0472">Membrane</keyword>
<dbReference type="NCBIfam" id="TIGR00773">
    <property type="entry name" value="NhaA"/>
    <property type="match status" value="1"/>
</dbReference>
<feature type="transmembrane region" description="Helical" evidence="6">
    <location>
        <begin position="121"/>
        <end position="139"/>
    </location>
</feature>
<feature type="transmembrane region" description="Helical" evidence="6">
    <location>
        <begin position="30"/>
        <end position="52"/>
    </location>
</feature>
<protein>
    <submittedName>
        <fullName evidence="7">Na+/H+ antiporter NhaA type</fullName>
    </submittedName>
</protein>
<dbReference type="Pfam" id="PF06965">
    <property type="entry name" value="Na_H_antiport_1"/>
    <property type="match status" value="1"/>
</dbReference>
<gene>
    <name evidence="7" type="ORF">MNBD_ACTINO01-2405</name>
</gene>
<dbReference type="GO" id="GO:0005886">
    <property type="term" value="C:plasma membrane"/>
    <property type="evidence" value="ECO:0007669"/>
    <property type="project" value="UniProtKB-SubCell"/>
</dbReference>
<feature type="transmembrane region" description="Helical" evidence="6">
    <location>
        <begin position="324"/>
        <end position="345"/>
    </location>
</feature>
<dbReference type="InterPro" id="IPR023171">
    <property type="entry name" value="Na/H_antiporter_dom_sf"/>
</dbReference>
<evidence type="ECO:0000256" key="5">
    <source>
        <dbReference type="ARBA" id="ARBA00023136"/>
    </source>
</evidence>
<evidence type="ECO:0000256" key="1">
    <source>
        <dbReference type="ARBA" id="ARBA00004429"/>
    </source>
</evidence>
<accession>A0A3B0RWH3</accession>
<organism evidence="7">
    <name type="scientific">hydrothermal vent metagenome</name>
    <dbReference type="NCBI Taxonomy" id="652676"/>
    <lineage>
        <taxon>unclassified sequences</taxon>
        <taxon>metagenomes</taxon>
        <taxon>ecological metagenomes</taxon>
    </lineage>
</organism>
<keyword evidence="2" id="KW-1003">Cell membrane</keyword>
<comment type="subcellular location">
    <subcellularLocation>
        <location evidence="1">Cell inner membrane</location>
        <topology evidence="1">Multi-pass membrane protein</topology>
    </subcellularLocation>
</comment>
<evidence type="ECO:0000313" key="7">
    <source>
        <dbReference type="EMBL" id="VAV98194.1"/>
    </source>
</evidence>
<evidence type="ECO:0000256" key="6">
    <source>
        <dbReference type="SAM" id="Phobius"/>
    </source>
</evidence>
<dbReference type="PANTHER" id="PTHR30341:SF0">
    <property type="entry name" value="NA(+)_H(+) ANTIPORTER NHAA"/>
    <property type="match status" value="1"/>
</dbReference>
<sequence>MADNQDRIHDTWIESDTLVPKRFLRPVLQFTRVEAAGGILLLIAAIVAIVWANSPWYESYFALFNTEFELIFGPIHLNENLKLLVNDGLMAIFFFVVGLEIKRELVVGELNSIKKASLPALAALGGMVIPALIYLAFVIPTGDPEAIRGWGIPMATDIAFSVGVVALLGSRVAVGAKLFLLALAIVDDIGAIAVIAIFYTESLNVTFLLMAIGGLGLVAIAKRAGIQSMLFYVPVGIFVWYALLESGIHATIAGVVLGLMTPVYAKYSDETFRQKAVAVLDRWDVNRASPHAEERLDQDALELAAVAKASVSPLNRIEHALHPWSSFVIVPLFALANAGVRFIGAEATFAEQLTSPILLGVAVGLMVGKPLGITLATWIGVKLKLGVLPRRTSMKTIMGLGALAGIGFTVSLFVSELAFRHELFANEAKLGIFIGSGIAGVIGFIILRSLRTPEEDYEDATESLSTPDSS</sequence>
<evidence type="ECO:0000256" key="4">
    <source>
        <dbReference type="ARBA" id="ARBA00022989"/>
    </source>
</evidence>